<accession>A0A2H0LZH5</accession>
<proteinExistence type="predicted"/>
<protein>
    <recommendedName>
        <fullName evidence="1">BFN domain-containing protein</fullName>
    </recommendedName>
</protein>
<dbReference type="InterPro" id="IPR003729">
    <property type="entry name" value="Bi_nuclease_dom"/>
</dbReference>
<comment type="caution">
    <text evidence="2">The sequence shown here is derived from an EMBL/GenBank/DDBJ whole genome shotgun (WGS) entry which is preliminary data.</text>
</comment>
<feature type="domain" description="BFN" evidence="1">
    <location>
        <begin position="1"/>
        <end position="132"/>
    </location>
</feature>
<dbReference type="AlphaFoldDB" id="A0A2H0LZH5"/>
<dbReference type="InterPro" id="IPR036104">
    <property type="entry name" value="BFN_sf"/>
</dbReference>
<dbReference type="PANTHER" id="PTHR15160">
    <property type="entry name" value="VON HIPPEL-LINDAU PROTEIN"/>
    <property type="match status" value="1"/>
</dbReference>
<dbReference type="PANTHER" id="PTHR15160:SF1">
    <property type="entry name" value="VON HIPPEL-LINDAU DISEASE TUMOR SUPPRESSOR"/>
    <property type="match status" value="1"/>
</dbReference>
<dbReference type="GO" id="GO:0004518">
    <property type="term" value="F:nuclease activity"/>
    <property type="evidence" value="ECO:0007669"/>
    <property type="project" value="InterPro"/>
</dbReference>
<dbReference type="SUPFAM" id="SSF103256">
    <property type="entry name" value="Hypothetical protein TM0160"/>
    <property type="match status" value="1"/>
</dbReference>
<dbReference type="EMBL" id="PCWA01000015">
    <property type="protein sequence ID" value="PIQ89787.1"/>
    <property type="molecule type" value="Genomic_DNA"/>
</dbReference>
<dbReference type="PROSITE" id="PS51658">
    <property type="entry name" value="BFN"/>
    <property type="match status" value="1"/>
</dbReference>
<reference evidence="2 3" key="1">
    <citation type="submission" date="2017-09" db="EMBL/GenBank/DDBJ databases">
        <title>Depth-based differentiation of microbial function through sediment-hosted aquifers and enrichment of novel symbionts in the deep terrestrial subsurface.</title>
        <authorList>
            <person name="Probst A.J."/>
            <person name="Ladd B."/>
            <person name="Jarett J.K."/>
            <person name="Geller-Mcgrath D.E."/>
            <person name="Sieber C.M."/>
            <person name="Emerson J.B."/>
            <person name="Anantharaman K."/>
            <person name="Thomas B.C."/>
            <person name="Malmstrom R."/>
            <person name="Stieglmeier M."/>
            <person name="Klingl A."/>
            <person name="Woyke T."/>
            <person name="Ryan C.M."/>
            <person name="Banfield J.F."/>
        </authorList>
    </citation>
    <scope>NUCLEOTIDE SEQUENCE [LARGE SCALE GENOMIC DNA]</scope>
    <source>
        <strain evidence="2">CG11_big_fil_rev_8_21_14_0_20_42_13</strain>
    </source>
</reference>
<name>A0A2H0LZH5_9BACT</name>
<evidence type="ECO:0000259" key="1">
    <source>
        <dbReference type="PROSITE" id="PS51658"/>
    </source>
</evidence>
<dbReference type="Gene3D" id="3.10.690.10">
    <property type="entry name" value="Bifunctional nuclease domain"/>
    <property type="match status" value="1"/>
</dbReference>
<dbReference type="Proteomes" id="UP000229641">
    <property type="component" value="Unassembled WGS sequence"/>
</dbReference>
<sequence length="136" mass="15111">MIAMELNKIIIDEKRHDQIIVLKEKAGERVLPIVIGITEASAIKIQLSGVQTPRPMTHDLLKNILENLEATIDKIIIDKLQDNTFHAKIVVSMDGKTKFVDARPSDSIALAVRTKSPIFVEDEVLNKSTQLGTGEK</sequence>
<evidence type="ECO:0000313" key="2">
    <source>
        <dbReference type="EMBL" id="PIQ89787.1"/>
    </source>
</evidence>
<gene>
    <name evidence="2" type="ORF">COV72_01080</name>
</gene>
<dbReference type="Pfam" id="PF02577">
    <property type="entry name" value="BFN_dom"/>
    <property type="match status" value="1"/>
</dbReference>
<evidence type="ECO:0000313" key="3">
    <source>
        <dbReference type="Proteomes" id="UP000229641"/>
    </source>
</evidence>
<organism evidence="2 3">
    <name type="scientific">Candidatus Ghiorseimicrobium undicola</name>
    <dbReference type="NCBI Taxonomy" id="1974746"/>
    <lineage>
        <taxon>Bacteria</taxon>
        <taxon>Pseudomonadati</taxon>
        <taxon>Candidatus Omnitrophota</taxon>
        <taxon>Candidatus Ghiorseimicrobium</taxon>
    </lineage>
</organism>